<evidence type="ECO:0000256" key="1">
    <source>
        <dbReference type="SAM" id="Phobius"/>
    </source>
</evidence>
<keyword evidence="1" id="KW-1133">Transmembrane helix</keyword>
<feature type="transmembrane region" description="Helical" evidence="1">
    <location>
        <begin position="72"/>
        <end position="90"/>
    </location>
</feature>
<dbReference type="Proteomes" id="UP000289792">
    <property type="component" value="Unassembled WGS sequence"/>
</dbReference>
<evidence type="ECO:0000313" key="2">
    <source>
        <dbReference type="EMBL" id="RXJ46041.1"/>
    </source>
</evidence>
<keyword evidence="1" id="KW-0472">Membrane</keyword>
<reference evidence="2 3" key="1">
    <citation type="submission" date="2019-01" db="EMBL/GenBank/DDBJ databases">
        <title>Genome sequence of the Antarctic species Gelidibacter gilvus ACAM 158(T).</title>
        <authorList>
            <person name="Bowman J.P."/>
        </authorList>
    </citation>
    <scope>NUCLEOTIDE SEQUENCE [LARGE SCALE GENOMIC DNA]</scope>
    <source>
        <strain evidence="2 3">IC158</strain>
    </source>
</reference>
<dbReference type="RefSeq" id="WP_129017971.1">
    <property type="nucleotide sequence ID" value="NZ_SDDZ01000008.1"/>
</dbReference>
<dbReference type="AlphaFoldDB" id="A0A4Q0XDK8"/>
<organism evidence="2 3">
    <name type="scientific">Gelidibacter gilvus</name>
    <dbReference type="NCBI Taxonomy" id="59602"/>
    <lineage>
        <taxon>Bacteria</taxon>
        <taxon>Pseudomonadati</taxon>
        <taxon>Bacteroidota</taxon>
        <taxon>Flavobacteriia</taxon>
        <taxon>Flavobacteriales</taxon>
        <taxon>Flavobacteriaceae</taxon>
        <taxon>Gelidibacter</taxon>
    </lineage>
</organism>
<proteinExistence type="predicted"/>
<dbReference type="EMBL" id="SDDZ01000008">
    <property type="protein sequence ID" value="RXJ46041.1"/>
    <property type="molecule type" value="Genomic_DNA"/>
</dbReference>
<dbReference type="Gene3D" id="3.40.50.2000">
    <property type="entry name" value="Glycogen Phosphorylase B"/>
    <property type="match status" value="1"/>
</dbReference>
<sequence length="364" mass="43507">MSNNVHPNNTTEIILVTTKPNTGLRLVALPNIQIIRYRGIEKGMSAFKKLTQYIYIYSAVIMKLFKYKPQSLFFYETLSSFPFVVYSLFYKKINLYIHYHELFTIEQLKKGRPLHNFLNRLEKRYLYAKAKWISETNRYRMKIFIDQYHLNFDRVKHRILPNYPPKKWIDQSKIVNVNQRDKSKIKLLHIGSLSFETMYLNEVLKQYGNHEKFEITFYSHLRDRIIIEKLTSYDNVTFKGSLNYDEIPNLKGLYDVGLVLYKGNSLNFTYNAPNKIFEYLALDLDVWCSDKLVTSKDYEIRSSYPKMLMVDFENLYRFNFQNALDKDKLTYKESPYYCETVYEPLAAQMYSDFDLEAATERKSL</sequence>
<protein>
    <recommendedName>
        <fullName evidence="4">Glycosyltransferase family 1 protein</fullName>
    </recommendedName>
</protein>
<keyword evidence="3" id="KW-1185">Reference proteome</keyword>
<keyword evidence="1" id="KW-0812">Transmembrane</keyword>
<dbReference type="OrthoDB" id="9813214at2"/>
<evidence type="ECO:0008006" key="4">
    <source>
        <dbReference type="Google" id="ProtNLM"/>
    </source>
</evidence>
<evidence type="ECO:0000313" key="3">
    <source>
        <dbReference type="Proteomes" id="UP000289792"/>
    </source>
</evidence>
<comment type="caution">
    <text evidence="2">The sequence shown here is derived from an EMBL/GenBank/DDBJ whole genome shotgun (WGS) entry which is preliminary data.</text>
</comment>
<name>A0A4Q0XDK8_9FLAO</name>
<gene>
    <name evidence="2" type="ORF">ESZ48_13180</name>
</gene>
<accession>A0A4Q0XDK8</accession>
<dbReference type="SUPFAM" id="SSF53756">
    <property type="entry name" value="UDP-Glycosyltransferase/glycogen phosphorylase"/>
    <property type="match status" value="1"/>
</dbReference>